<organism evidence="7 8">
    <name type="scientific">Aspergillus terreus</name>
    <dbReference type="NCBI Taxonomy" id="33178"/>
    <lineage>
        <taxon>Eukaryota</taxon>
        <taxon>Fungi</taxon>
        <taxon>Dikarya</taxon>
        <taxon>Ascomycota</taxon>
        <taxon>Pezizomycotina</taxon>
        <taxon>Eurotiomycetes</taxon>
        <taxon>Eurotiomycetidae</taxon>
        <taxon>Eurotiales</taxon>
        <taxon>Aspergillaceae</taxon>
        <taxon>Aspergillus</taxon>
        <taxon>Aspergillus subgen. Circumdati</taxon>
    </lineage>
</organism>
<evidence type="ECO:0000256" key="3">
    <source>
        <dbReference type="ARBA" id="ARBA00022989"/>
    </source>
</evidence>
<dbReference type="VEuPathDB" id="FungiDB:ATEG_05272"/>
<comment type="caution">
    <text evidence="7">The sequence shown here is derived from an EMBL/GenBank/DDBJ whole genome shotgun (WGS) entry which is preliminary data.</text>
</comment>
<accession>A0A5M3Z0W2</accession>
<name>A0A5M3Z0W2_ASPTE</name>
<dbReference type="PANTHER" id="PTHR35042">
    <property type="entry name" value="ANTHRONE OXYGENASE ENCC"/>
    <property type="match status" value="1"/>
</dbReference>
<keyword evidence="3" id="KW-1133">Transmembrane helix</keyword>
<dbReference type="GO" id="GO:0016020">
    <property type="term" value="C:membrane"/>
    <property type="evidence" value="ECO:0007669"/>
    <property type="project" value="UniProtKB-SubCell"/>
</dbReference>
<dbReference type="EMBL" id="BLJY01000005">
    <property type="protein sequence ID" value="GFF16147.1"/>
    <property type="molecule type" value="Genomic_DNA"/>
</dbReference>
<evidence type="ECO:0000256" key="6">
    <source>
        <dbReference type="ARBA" id="ARBA00034313"/>
    </source>
</evidence>
<keyword evidence="2" id="KW-0812">Transmembrane</keyword>
<dbReference type="GO" id="GO:0004497">
    <property type="term" value="F:monooxygenase activity"/>
    <property type="evidence" value="ECO:0007669"/>
    <property type="project" value="UniProtKB-KW"/>
</dbReference>
<protein>
    <submittedName>
        <fullName evidence="7">DUF1772-domain-containing protein</fullName>
    </submittedName>
</protein>
<keyword evidence="8" id="KW-1185">Reference proteome</keyword>
<dbReference type="Pfam" id="PF08592">
    <property type="entry name" value="Anthrone_oxy"/>
    <property type="match status" value="1"/>
</dbReference>
<dbReference type="Proteomes" id="UP000452235">
    <property type="component" value="Unassembled WGS sequence"/>
</dbReference>
<evidence type="ECO:0000313" key="8">
    <source>
        <dbReference type="Proteomes" id="UP000452235"/>
    </source>
</evidence>
<evidence type="ECO:0000313" key="7">
    <source>
        <dbReference type="EMBL" id="GFF16147.1"/>
    </source>
</evidence>
<dbReference type="OrthoDB" id="5954308at2759"/>
<proteinExistence type="inferred from homology"/>
<reference evidence="7 8" key="1">
    <citation type="submission" date="2020-01" db="EMBL/GenBank/DDBJ databases">
        <title>Aspergillus terreus IFO 6365 whole genome shotgun sequence.</title>
        <authorList>
            <person name="Kanamasa S."/>
            <person name="Takahashi H."/>
        </authorList>
    </citation>
    <scope>NUCLEOTIDE SEQUENCE [LARGE SCALE GENOMIC DNA]</scope>
    <source>
        <strain evidence="7 8">IFO 6365</strain>
    </source>
</reference>
<evidence type="ECO:0000256" key="4">
    <source>
        <dbReference type="ARBA" id="ARBA00023033"/>
    </source>
</evidence>
<keyword evidence="5" id="KW-0472">Membrane</keyword>
<evidence type="ECO:0000256" key="2">
    <source>
        <dbReference type="ARBA" id="ARBA00022692"/>
    </source>
</evidence>
<evidence type="ECO:0000256" key="5">
    <source>
        <dbReference type="ARBA" id="ARBA00023136"/>
    </source>
</evidence>
<dbReference type="AlphaFoldDB" id="A0A5M3Z0W2"/>
<evidence type="ECO:0000256" key="1">
    <source>
        <dbReference type="ARBA" id="ARBA00004141"/>
    </source>
</evidence>
<gene>
    <name evidence="7" type="ORF">ATEIFO6365_0005033700</name>
</gene>
<keyword evidence="4" id="KW-0560">Oxidoreductase</keyword>
<dbReference type="PANTHER" id="PTHR35042:SF1">
    <property type="entry name" value="DUF1772-DOMAIN-CONTAINING PROTEIN"/>
    <property type="match status" value="1"/>
</dbReference>
<keyword evidence="4" id="KW-0503">Monooxygenase</keyword>
<comment type="subcellular location">
    <subcellularLocation>
        <location evidence="1">Membrane</location>
        <topology evidence="1">Multi-pass membrane protein</topology>
    </subcellularLocation>
</comment>
<dbReference type="InterPro" id="IPR013901">
    <property type="entry name" value="Anthrone_oxy"/>
</dbReference>
<comment type="similarity">
    <text evidence="6">Belongs to the anthrone oxygenase family.</text>
</comment>
<sequence>MSTYPTGFRVAQTLGLTGAAWLSGNILSISMLTTPALLQTMRDGDLPAGLAVKAWRNMYQRGRAQNPPIAAATAACFLYCAWAVRGGTSLAPLTPRNAPVLYCAAAALTLAIVPYTLAAMMPTNSALIAKADAKELGAQESSEAGPLLQKWTKLNAIRGVWPLLGGLVGIMAALPWPLELI</sequence>